<reference evidence="3" key="1">
    <citation type="journal article" date="2014" name="Proc. Natl. Acad. Sci. U.S.A.">
        <title>Extensive sampling of basidiomycete genomes demonstrates inadequacy of the white-rot/brown-rot paradigm for wood decay fungi.</title>
        <authorList>
            <person name="Riley R."/>
            <person name="Salamov A.A."/>
            <person name="Brown D.W."/>
            <person name="Nagy L.G."/>
            <person name="Floudas D."/>
            <person name="Held B.W."/>
            <person name="Levasseur A."/>
            <person name="Lombard V."/>
            <person name="Morin E."/>
            <person name="Otillar R."/>
            <person name="Lindquist E.A."/>
            <person name="Sun H."/>
            <person name="LaButti K.M."/>
            <person name="Schmutz J."/>
            <person name="Jabbour D."/>
            <person name="Luo H."/>
            <person name="Baker S.E."/>
            <person name="Pisabarro A.G."/>
            <person name="Walton J.D."/>
            <person name="Blanchette R.A."/>
            <person name="Henrissat B."/>
            <person name="Martin F."/>
            <person name="Cullen D."/>
            <person name="Hibbett D.S."/>
            <person name="Grigoriev I.V."/>
        </authorList>
    </citation>
    <scope>NUCLEOTIDE SEQUENCE [LARGE SCALE GENOMIC DNA]</scope>
    <source>
        <strain evidence="3">CBS 339.88</strain>
    </source>
</reference>
<feature type="compositionally biased region" description="Polar residues" evidence="1">
    <location>
        <begin position="25"/>
        <end position="34"/>
    </location>
</feature>
<evidence type="ECO:0000256" key="1">
    <source>
        <dbReference type="SAM" id="MobiDB-lite"/>
    </source>
</evidence>
<dbReference type="Proteomes" id="UP000027222">
    <property type="component" value="Unassembled WGS sequence"/>
</dbReference>
<accession>A0A067SBB8</accession>
<evidence type="ECO:0000313" key="3">
    <source>
        <dbReference type="Proteomes" id="UP000027222"/>
    </source>
</evidence>
<dbReference type="AlphaFoldDB" id="A0A067SBB8"/>
<evidence type="ECO:0000313" key="2">
    <source>
        <dbReference type="EMBL" id="KDR65044.1"/>
    </source>
</evidence>
<sequence>MHLNASFRSLKDRILAGRTLPPSDSKANTSSHNMPTAPGGPSNVDALSTADATLIDFETLTINVEPPSEDSESSATPRASSALDGLSIITEKSIESSSTELNLEETGLAFTGGCHRFPTFTQPTFEEHKTYGGPFREVHPHSISSFDFNIYWNSTPQIFLDGDVTIETEKLLRGVRYRIRVNADYDWDLVKKGTFFIICGLDDPAIKYLATARRTFNNKNSLVQLNAYTKQGRLVNPENDDWPALSITIPNRHCKIRLPQEILHYYAHHVGPGSLQILRSAAKKHLEAIEDRIKEDAEAVVKKAV</sequence>
<name>A0A067SBB8_GALM3</name>
<dbReference type="HOGENOM" id="CLU_912292_0_0_1"/>
<gene>
    <name evidence="2" type="ORF">GALMADRAFT_149039</name>
</gene>
<organism evidence="2 3">
    <name type="scientific">Galerina marginata (strain CBS 339.88)</name>
    <dbReference type="NCBI Taxonomy" id="685588"/>
    <lineage>
        <taxon>Eukaryota</taxon>
        <taxon>Fungi</taxon>
        <taxon>Dikarya</taxon>
        <taxon>Basidiomycota</taxon>
        <taxon>Agaricomycotina</taxon>
        <taxon>Agaricomycetes</taxon>
        <taxon>Agaricomycetidae</taxon>
        <taxon>Agaricales</taxon>
        <taxon>Agaricineae</taxon>
        <taxon>Strophariaceae</taxon>
        <taxon>Galerina</taxon>
    </lineage>
</organism>
<dbReference type="EMBL" id="KL142557">
    <property type="protein sequence ID" value="KDR65044.1"/>
    <property type="molecule type" value="Genomic_DNA"/>
</dbReference>
<proteinExistence type="predicted"/>
<keyword evidence="3" id="KW-1185">Reference proteome</keyword>
<protein>
    <submittedName>
        <fullName evidence="2">Uncharacterized protein</fullName>
    </submittedName>
</protein>
<dbReference type="OrthoDB" id="10641915at2759"/>
<feature type="region of interest" description="Disordered" evidence="1">
    <location>
        <begin position="18"/>
        <end position="46"/>
    </location>
</feature>